<reference evidence="1 2" key="1">
    <citation type="submission" date="2015-03" db="EMBL/GenBank/DDBJ databases">
        <authorList>
            <person name="Lepp D."/>
            <person name="Hassan Y.I."/>
            <person name="Li X.-Z."/>
            <person name="Zhou T."/>
        </authorList>
    </citation>
    <scope>NUCLEOTIDE SEQUENCE [LARGE SCALE GENOMIC DNA]</scope>
    <source>
        <strain evidence="1 2">Cr7-05</strain>
    </source>
</reference>
<proteinExistence type="predicted"/>
<dbReference type="EMBL" id="LAPV01000097">
    <property type="protein sequence ID" value="KKC33117.1"/>
    <property type="molecule type" value="Genomic_DNA"/>
</dbReference>
<gene>
    <name evidence="1" type="ORF">WH91_10260</name>
</gene>
<sequence length="448" mass="49731">MVAAWVGSLADMVGLKPKRPVPSRRLVQRTLVDPPRTDVFDQRLQAIFEGTQPTSTRAIGGSLELVGLSQIRPALGVTWDMVRDRVRQITEAELQRHLGPLDLYRIYNASTYLICLFELSEADARNRVALISQGIRDTLAKEFPFIRDRVRPESFLGTLNGVALHNGDGKLVDRLFKYTRAIKAEAHRKAAGSTRSLVERSRVLFSPCWKRSRNVVALNRCILDAKGRGSVNSQIKLRYGSYGEAAADLDFLVLSRVAMTLYELKHLGRAAPVLVPVQYETLSHPRSFATYSKLIESVRAQYRPLIALQIMDIDSSHTSHAILEIVHKLSPLVRWQSLTFDLSDPRIAECAQPPVWALATDLSTRRSTDGSVYQKLCQLRAIASTVGLNTIARGIDSVGLAQVGVKAGITYMDGSAVQPLSYSPRAIGPLSTMPFGYSSSDFVKRWQT</sequence>
<comment type="caution">
    <text evidence="1">The sequence shown here is derived from an EMBL/GenBank/DDBJ whole genome shotgun (WGS) entry which is preliminary data.</text>
</comment>
<name>A0ABR5DYL3_9HYPH</name>
<evidence type="ECO:0000313" key="2">
    <source>
        <dbReference type="Proteomes" id="UP000033519"/>
    </source>
</evidence>
<dbReference type="Proteomes" id="UP000033519">
    <property type="component" value="Unassembled WGS sequence"/>
</dbReference>
<protein>
    <recommendedName>
        <fullName evidence="3">EAL domain, c-di-GMP-specific phosphodiesterase class I (Or its enzymatically inactive variant)</fullName>
    </recommendedName>
</protein>
<keyword evidence="2" id="KW-1185">Reference proteome</keyword>
<evidence type="ECO:0008006" key="3">
    <source>
        <dbReference type="Google" id="ProtNLM"/>
    </source>
</evidence>
<evidence type="ECO:0000313" key="1">
    <source>
        <dbReference type="EMBL" id="KKC33117.1"/>
    </source>
</evidence>
<organism evidence="1 2">
    <name type="scientific">Devosia psychrophila</name>
    <dbReference type="NCBI Taxonomy" id="728005"/>
    <lineage>
        <taxon>Bacteria</taxon>
        <taxon>Pseudomonadati</taxon>
        <taxon>Pseudomonadota</taxon>
        <taxon>Alphaproteobacteria</taxon>
        <taxon>Hyphomicrobiales</taxon>
        <taxon>Devosiaceae</taxon>
        <taxon>Devosia</taxon>
    </lineage>
</organism>
<accession>A0ABR5DYL3</accession>